<accession>A0ABQ1ZZ61</accession>
<dbReference type="Proteomes" id="UP000637774">
    <property type="component" value="Unassembled WGS sequence"/>
</dbReference>
<protein>
    <recommendedName>
        <fullName evidence="3">KfrA N-terminal DNA-binding domain-containing protein</fullName>
    </recommendedName>
</protein>
<evidence type="ECO:0000313" key="2">
    <source>
        <dbReference type="Proteomes" id="UP000637774"/>
    </source>
</evidence>
<name>A0ABQ1ZZ61_9BACT</name>
<evidence type="ECO:0000313" key="1">
    <source>
        <dbReference type="EMBL" id="GGH80927.1"/>
    </source>
</evidence>
<comment type="caution">
    <text evidence="1">The sequence shown here is derived from an EMBL/GenBank/DDBJ whole genome shotgun (WGS) entry which is preliminary data.</text>
</comment>
<dbReference type="EMBL" id="BMGY01000004">
    <property type="protein sequence ID" value="GGH80927.1"/>
    <property type="molecule type" value="Genomic_DNA"/>
</dbReference>
<sequence length="85" mass="9448">MQAEKEATPLQLVLQKLGGNNTVVQDTLARLLAAGIKTSRSALYQAIAGRSHRKELVDTFLEVAEAEFTRRRQVEDRARQLVAEA</sequence>
<evidence type="ECO:0008006" key="3">
    <source>
        <dbReference type="Google" id="ProtNLM"/>
    </source>
</evidence>
<gene>
    <name evidence="1" type="ORF">GCM10011495_06880</name>
</gene>
<proteinExistence type="predicted"/>
<reference evidence="2" key="1">
    <citation type="journal article" date="2019" name="Int. J. Syst. Evol. Microbiol.">
        <title>The Global Catalogue of Microorganisms (GCM) 10K type strain sequencing project: providing services to taxonomists for standard genome sequencing and annotation.</title>
        <authorList>
            <consortium name="The Broad Institute Genomics Platform"/>
            <consortium name="The Broad Institute Genome Sequencing Center for Infectious Disease"/>
            <person name="Wu L."/>
            <person name="Ma J."/>
        </authorList>
    </citation>
    <scope>NUCLEOTIDE SEQUENCE [LARGE SCALE GENOMIC DNA]</scope>
    <source>
        <strain evidence="2">CGMCC 1.14966</strain>
    </source>
</reference>
<organism evidence="1 2">
    <name type="scientific">Hymenobacter frigidus</name>
    <dbReference type="NCBI Taxonomy" id="1524095"/>
    <lineage>
        <taxon>Bacteria</taxon>
        <taxon>Pseudomonadati</taxon>
        <taxon>Bacteroidota</taxon>
        <taxon>Cytophagia</taxon>
        <taxon>Cytophagales</taxon>
        <taxon>Hymenobacteraceae</taxon>
        <taxon>Hymenobacter</taxon>
    </lineage>
</organism>
<keyword evidence="2" id="KW-1185">Reference proteome</keyword>